<reference evidence="1 2" key="1">
    <citation type="journal article" date="2016" name="Front. Microbiol.">
        <title>Comprehensive Phylogenetic Analysis of Bovine Non-aureus Staphylococci Species Based on Whole-Genome Sequencing.</title>
        <authorList>
            <person name="Naushad S."/>
            <person name="Barkema H.W."/>
            <person name="Luby C."/>
            <person name="Condas L.A."/>
            <person name="Nobrega D.B."/>
            <person name="Carson D.A."/>
            <person name="De Buck J."/>
        </authorList>
    </citation>
    <scope>NUCLEOTIDE SEQUENCE [LARGE SCALE GENOMIC DNA]</scope>
    <source>
        <strain evidence="1 2">SNUC 2204</strain>
    </source>
</reference>
<comment type="caution">
    <text evidence="1">The sequence shown here is derived from an EMBL/GenBank/DDBJ whole genome shotgun (WGS) entry which is preliminary data.</text>
</comment>
<evidence type="ECO:0000313" key="1">
    <source>
        <dbReference type="EMBL" id="PTI30599.1"/>
    </source>
</evidence>
<dbReference type="EMBL" id="PZFK01000004">
    <property type="protein sequence ID" value="PTI30599.1"/>
    <property type="molecule type" value="Genomic_DNA"/>
</dbReference>
<proteinExistence type="predicted"/>
<organism evidence="1 2">
    <name type="scientific">Mammaliicoccus vitulinus</name>
    <dbReference type="NCBI Taxonomy" id="71237"/>
    <lineage>
        <taxon>Bacteria</taxon>
        <taxon>Bacillati</taxon>
        <taxon>Bacillota</taxon>
        <taxon>Bacilli</taxon>
        <taxon>Bacillales</taxon>
        <taxon>Staphylococcaceae</taxon>
        <taxon>Mammaliicoccus</taxon>
    </lineage>
</organism>
<dbReference type="AlphaFoldDB" id="A0A2T4PVU8"/>
<gene>
    <name evidence="1" type="ORF">BU072_02595</name>
</gene>
<dbReference type="Proteomes" id="UP000241209">
    <property type="component" value="Unassembled WGS sequence"/>
</dbReference>
<protein>
    <submittedName>
        <fullName evidence="1">Uncharacterized protein</fullName>
    </submittedName>
</protein>
<name>A0A2T4PVU8_9STAP</name>
<evidence type="ECO:0000313" key="2">
    <source>
        <dbReference type="Proteomes" id="UP000241209"/>
    </source>
</evidence>
<sequence length="65" mass="7460">MARACSLSLILFPRASALCKIVENSIKIYCYLSCEARHDKFKGSIYQVEPDMINSRVLFIMWIAT</sequence>
<accession>A0A2T4PVU8</accession>